<comment type="caution">
    <text evidence="1">The sequence shown here is derived from an EMBL/GenBank/DDBJ whole genome shotgun (WGS) entry which is preliminary data.</text>
</comment>
<evidence type="ECO:0000313" key="2">
    <source>
        <dbReference type="Proteomes" id="UP000828390"/>
    </source>
</evidence>
<evidence type="ECO:0000313" key="1">
    <source>
        <dbReference type="EMBL" id="KAH3736631.1"/>
    </source>
</evidence>
<sequence>MPHAVEIFLKIDEFVEELMFVVQVFLNYDSAYEDLLHCSLPRSASSLLFGQQLPGLSVDSIEDDALHDCDGMTNEADSAVILVTSFRYVDKQ</sequence>
<reference evidence="1" key="2">
    <citation type="submission" date="2020-11" db="EMBL/GenBank/DDBJ databases">
        <authorList>
            <person name="McCartney M.A."/>
            <person name="Auch B."/>
            <person name="Kono T."/>
            <person name="Mallez S."/>
            <person name="Becker A."/>
            <person name="Gohl D.M."/>
            <person name="Silverstein K.A.T."/>
            <person name="Koren S."/>
            <person name="Bechman K.B."/>
            <person name="Herman A."/>
            <person name="Abrahante J.E."/>
            <person name="Garbe J."/>
        </authorList>
    </citation>
    <scope>NUCLEOTIDE SEQUENCE</scope>
    <source>
        <strain evidence="1">Duluth1</strain>
        <tissue evidence="1">Whole animal</tissue>
    </source>
</reference>
<reference evidence="1" key="1">
    <citation type="journal article" date="2019" name="bioRxiv">
        <title>The Genome of the Zebra Mussel, Dreissena polymorpha: A Resource for Invasive Species Research.</title>
        <authorList>
            <person name="McCartney M.A."/>
            <person name="Auch B."/>
            <person name="Kono T."/>
            <person name="Mallez S."/>
            <person name="Zhang Y."/>
            <person name="Obille A."/>
            <person name="Becker A."/>
            <person name="Abrahante J.E."/>
            <person name="Garbe J."/>
            <person name="Badalamenti J.P."/>
            <person name="Herman A."/>
            <person name="Mangelson H."/>
            <person name="Liachko I."/>
            <person name="Sullivan S."/>
            <person name="Sone E.D."/>
            <person name="Koren S."/>
            <person name="Silverstein K.A.T."/>
            <person name="Beckman K.B."/>
            <person name="Gohl D.M."/>
        </authorList>
    </citation>
    <scope>NUCLEOTIDE SEQUENCE</scope>
    <source>
        <strain evidence="1">Duluth1</strain>
        <tissue evidence="1">Whole animal</tissue>
    </source>
</reference>
<keyword evidence="2" id="KW-1185">Reference proteome</keyword>
<dbReference type="EMBL" id="JAIWYP010000011">
    <property type="protein sequence ID" value="KAH3736631.1"/>
    <property type="molecule type" value="Genomic_DNA"/>
</dbReference>
<protein>
    <submittedName>
        <fullName evidence="1">Uncharacterized protein</fullName>
    </submittedName>
</protein>
<dbReference type="AlphaFoldDB" id="A0A9D4HZF5"/>
<dbReference type="Proteomes" id="UP000828390">
    <property type="component" value="Unassembled WGS sequence"/>
</dbReference>
<name>A0A9D4HZF5_DREPO</name>
<proteinExistence type="predicted"/>
<gene>
    <name evidence="1" type="ORF">DPMN_043203</name>
</gene>
<accession>A0A9D4HZF5</accession>
<organism evidence="1 2">
    <name type="scientific">Dreissena polymorpha</name>
    <name type="common">Zebra mussel</name>
    <name type="synonym">Mytilus polymorpha</name>
    <dbReference type="NCBI Taxonomy" id="45954"/>
    <lineage>
        <taxon>Eukaryota</taxon>
        <taxon>Metazoa</taxon>
        <taxon>Spiralia</taxon>
        <taxon>Lophotrochozoa</taxon>
        <taxon>Mollusca</taxon>
        <taxon>Bivalvia</taxon>
        <taxon>Autobranchia</taxon>
        <taxon>Heteroconchia</taxon>
        <taxon>Euheterodonta</taxon>
        <taxon>Imparidentia</taxon>
        <taxon>Neoheterodontei</taxon>
        <taxon>Myida</taxon>
        <taxon>Dreissenoidea</taxon>
        <taxon>Dreissenidae</taxon>
        <taxon>Dreissena</taxon>
    </lineage>
</organism>